<gene>
    <name evidence="1" type="ORF">Patl1_26318</name>
</gene>
<dbReference type="EMBL" id="CM047903">
    <property type="protein sequence ID" value="KAJ0093407.1"/>
    <property type="molecule type" value="Genomic_DNA"/>
</dbReference>
<accession>A0ACC1B383</accession>
<dbReference type="Proteomes" id="UP001164250">
    <property type="component" value="Chromosome 7"/>
</dbReference>
<keyword evidence="2" id="KW-1185">Reference proteome</keyword>
<name>A0ACC1B383_9ROSI</name>
<comment type="caution">
    <text evidence="1">The sequence shown here is derived from an EMBL/GenBank/DDBJ whole genome shotgun (WGS) entry which is preliminary data.</text>
</comment>
<protein>
    <submittedName>
        <fullName evidence="1">Uncharacterized protein</fullName>
    </submittedName>
</protein>
<reference evidence="2" key="1">
    <citation type="journal article" date="2023" name="G3 (Bethesda)">
        <title>Genome assembly and association tests identify interacting loci associated with vigor, precocity, and sex in interspecific pistachio rootstocks.</title>
        <authorList>
            <person name="Palmer W."/>
            <person name="Jacygrad E."/>
            <person name="Sagayaradj S."/>
            <person name="Cavanaugh K."/>
            <person name="Han R."/>
            <person name="Bertier L."/>
            <person name="Beede B."/>
            <person name="Kafkas S."/>
            <person name="Golino D."/>
            <person name="Preece J."/>
            <person name="Michelmore R."/>
        </authorList>
    </citation>
    <scope>NUCLEOTIDE SEQUENCE [LARGE SCALE GENOMIC DNA]</scope>
</reference>
<sequence length="43" mass="5389">MDTFKQDKPDSHDKLVGEHWRCMHKLQTRRRQMKKFSMRIEND</sequence>
<proteinExistence type="predicted"/>
<evidence type="ECO:0000313" key="2">
    <source>
        <dbReference type="Proteomes" id="UP001164250"/>
    </source>
</evidence>
<evidence type="ECO:0000313" key="1">
    <source>
        <dbReference type="EMBL" id="KAJ0093407.1"/>
    </source>
</evidence>
<organism evidence="1 2">
    <name type="scientific">Pistacia atlantica</name>
    <dbReference type="NCBI Taxonomy" id="434234"/>
    <lineage>
        <taxon>Eukaryota</taxon>
        <taxon>Viridiplantae</taxon>
        <taxon>Streptophyta</taxon>
        <taxon>Embryophyta</taxon>
        <taxon>Tracheophyta</taxon>
        <taxon>Spermatophyta</taxon>
        <taxon>Magnoliopsida</taxon>
        <taxon>eudicotyledons</taxon>
        <taxon>Gunneridae</taxon>
        <taxon>Pentapetalae</taxon>
        <taxon>rosids</taxon>
        <taxon>malvids</taxon>
        <taxon>Sapindales</taxon>
        <taxon>Anacardiaceae</taxon>
        <taxon>Pistacia</taxon>
    </lineage>
</organism>